<reference evidence="1 2" key="1">
    <citation type="journal article" date="2022" name="Genome Biol. Evol.">
        <title>The Spruce Budworm Genome: Reconstructing the Evolutionary History of Antifreeze Proteins.</title>
        <authorList>
            <person name="Beliveau C."/>
            <person name="Gagne P."/>
            <person name="Picq S."/>
            <person name="Vernygora O."/>
            <person name="Keeling C.I."/>
            <person name="Pinkney K."/>
            <person name="Doucet D."/>
            <person name="Wen F."/>
            <person name="Johnston J.S."/>
            <person name="Maaroufi H."/>
            <person name="Boyle B."/>
            <person name="Laroche J."/>
            <person name="Dewar K."/>
            <person name="Juretic N."/>
            <person name="Blackburn G."/>
            <person name="Nisole A."/>
            <person name="Brunet B."/>
            <person name="Brandao M."/>
            <person name="Lumley L."/>
            <person name="Duan J."/>
            <person name="Quan G."/>
            <person name="Lucarotti C.J."/>
            <person name="Roe A.D."/>
            <person name="Sperling F.A.H."/>
            <person name="Levesque R.C."/>
            <person name="Cusson M."/>
        </authorList>
    </citation>
    <scope>NUCLEOTIDE SEQUENCE [LARGE SCALE GENOMIC DNA]</scope>
    <source>
        <strain evidence="1">Glfc:IPQL:Cfum</strain>
    </source>
</reference>
<dbReference type="Proteomes" id="UP001064048">
    <property type="component" value="Chromosome 15"/>
</dbReference>
<proteinExistence type="predicted"/>
<name>A0ACC0KY43_CHOFU</name>
<organism evidence="1 2">
    <name type="scientific">Choristoneura fumiferana</name>
    <name type="common">Spruce budworm moth</name>
    <name type="synonym">Archips fumiferana</name>
    <dbReference type="NCBI Taxonomy" id="7141"/>
    <lineage>
        <taxon>Eukaryota</taxon>
        <taxon>Metazoa</taxon>
        <taxon>Ecdysozoa</taxon>
        <taxon>Arthropoda</taxon>
        <taxon>Hexapoda</taxon>
        <taxon>Insecta</taxon>
        <taxon>Pterygota</taxon>
        <taxon>Neoptera</taxon>
        <taxon>Endopterygota</taxon>
        <taxon>Lepidoptera</taxon>
        <taxon>Glossata</taxon>
        <taxon>Ditrysia</taxon>
        <taxon>Tortricoidea</taxon>
        <taxon>Tortricidae</taxon>
        <taxon>Tortricinae</taxon>
        <taxon>Choristoneura</taxon>
    </lineage>
</organism>
<dbReference type="EMBL" id="CM046115">
    <property type="protein sequence ID" value="KAI8441207.1"/>
    <property type="molecule type" value="Genomic_DNA"/>
</dbReference>
<sequence>MRTVGRWPLCQGPLAGSLAMWLAVCVGLTGLVPVVLQTLACGANTSFSVVYLGRREGPVSAHLYIHTSLGVHKYPVSAVGVASEWGLWPLVGVRVPHNATLTPLLTLHNPTPHTVQCRDVQVQEIYSSVGWLGLQLPGGAATAPRALWAVPPHSSRALVRLRLAAPPPLPGKPRDAPDPRAAYIRIKANVTGPPLVVVVEALAAPPGAHAQPLQLRAGTRGAQDPPYKFEITMGNSEGAWQAVAGGALPPRCRAAPHAPPPPPPAPRLHNGAAAHAHTHTHNGAAESAEGAQLTFLRTQLEPHQQPEPAAEFTLDFAKLWARGISPDDEEAEQSEDDEGGAGGAERWCAGWCCAAAARCPTACACCPARCGCPHTYSE</sequence>
<gene>
    <name evidence="1" type="ORF">MSG28_009433</name>
</gene>
<evidence type="ECO:0000313" key="1">
    <source>
        <dbReference type="EMBL" id="KAI8441207.1"/>
    </source>
</evidence>
<keyword evidence="2" id="KW-1185">Reference proteome</keyword>
<evidence type="ECO:0000313" key="2">
    <source>
        <dbReference type="Proteomes" id="UP001064048"/>
    </source>
</evidence>
<accession>A0ACC0KY43</accession>
<protein>
    <submittedName>
        <fullName evidence="1">Uncharacterized protein</fullName>
    </submittedName>
</protein>
<comment type="caution">
    <text evidence="1">The sequence shown here is derived from an EMBL/GenBank/DDBJ whole genome shotgun (WGS) entry which is preliminary data.</text>
</comment>